<reference evidence="1" key="1">
    <citation type="submission" date="2019-08" db="EMBL/GenBank/DDBJ databases">
        <title>Three high-quality genomes provides insights into domestication of ducks.</title>
        <authorList>
            <person name="Hou Z.C."/>
            <person name="Zhu F."/>
            <person name="Yin Z.T."/>
            <person name="Zhang F."/>
        </authorList>
    </citation>
    <scope>NUCLEOTIDE SEQUENCE [LARGE SCALE GENOMIC DNA]</scope>
</reference>
<reference evidence="1" key="2">
    <citation type="submission" date="2025-08" db="UniProtKB">
        <authorList>
            <consortium name="Ensembl"/>
        </authorList>
    </citation>
    <scope>IDENTIFICATION</scope>
</reference>
<organism evidence="1 2">
    <name type="scientific">Anas platyrhynchos</name>
    <name type="common">Mallard</name>
    <name type="synonym">Anas boschas</name>
    <dbReference type="NCBI Taxonomy" id="8839"/>
    <lineage>
        <taxon>Eukaryota</taxon>
        <taxon>Metazoa</taxon>
        <taxon>Chordata</taxon>
        <taxon>Craniata</taxon>
        <taxon>Vertebrata</taxon>
        <taxon>Euteleostomi</taxon>
        <taxon>Archelosauria</taxon>
        <taxon>Archosauria</taxon>
        <taxon>Dinosauria</taxon>
        <taxon>Saurischia</taxon>
        <taxon>Theropoda</taxon>
        <taxon>Coelurosauria</taxon>
        <taxon>Aves</taxon>
        <taxon>Neognathae</taxon>
        <taxon>Galloanserae</taxon>
        <taxon>Anseriformes</taxon>
        <taxon>Anatidae</taxon>
        <taxon>Anatinae</taxon>
        <taxon>Anas</taxon>
    </lineage>
</organism>
<reference evidence="1" key="3">
    <citation type="submission" date="2025-09" db="UniProtKB">
        <authorList>
            <consortium name="Ensembl"/>
        </authorList>
    </citation>
    <scope>IDENTIFICATION</scope>
</reference>
<dbReference type="Proteomes" id="UP000694400">
    <property type="component" value="Chromosome 17"/>
</dbReference>
<proteinExistence type="predicted"/>
<evidence type="ECO:0008006" key="3">
    <source>
        <dbReference type="Google" id="ProtNLM"/>
    </source>
</evidence>
<sequence>DALIVPDPVFFPLFLPSPGSLVQAVITQPASKSVNPGDTITCSGSSSWYGWYQQKNPGSAPVTMIYDSTKRPSDIPSRFSASTSGSMNTLTITGVQPRFLPSLLSLSRFPGPGTADSARLKIGEHGRNCGDHLLWGW</sequence>
<dbReference type="AlphaFoldDB" id="A0A8B9SK61"/>
<protein>
    <recommendedName>
        <fullName evidence="3">Immunoglobulin V-set domain-containing protein</fullName>
    </recommendedName>
</protein>
<evidence type="ECO:0000313" key="1">
    <source>
        <dbReference type="Ensembl" id="ENSAPLP00020007465.1"/>
    </source>
</evidence>
<dbReference type="InterPro" id="IPR050150">
    <property type="entry name" value="IgV_Light_Chain"/>
</dbReference>
<dbReference type="InterPro" id="IPR036179">
    <property type="entry name" value="Ig-like_dom_sf"/>
</dbReference>
<name>A0A8B9SK61_ANAPL</name>
<dbReference type="Ensembl" id="ENSAPLT00020008026.1">
    <property type="protein sequence ID" value="ENSAPLP00020007465.1"/>
    <property type="gene ID" value="ENSAPLG00020005478.1"/>
</dbReference>
<accession>A0A8B9SK61</accession>
<evidence type="ECO:0000313" key="2">
    <source>
        <dbReference type="Proteomes" id="UP000694400"/>
    </source>
</evidence>
<dbReference type="Gene3D" id="2.60.40.10">
    <property type="entry name" value="Immunoglobulins"/>
    <property type="match status" value="1"/>
</dbReference>
<dbReference type="InterPro" id="IPR013783">
    <property type="entry name" value="Ig-like_fold"/>
</dbReference>
<dbReference type="SUPFAM" id="SSF48726">
    <property type="entry name" value="Immunoglobulin"/>
    <property type="match status" value="1"/>
</dbReference>
<dbReference type="PANTHER" id="PTHR23267">
    <property type="entry name" value="IMMUNOGLOBULIN LIGHT CHAIN"/>
    <property type="match status" value="1"/>
</dbReference>